<dbReference type="EMBL" id="CAAALY010001764">
    <property type="protein sequence ID" value="VEL07452.1"/>
    <property type="molecule type" value="Genomic_DNA"/>
</dbReference>
<accession>A0A3S4ZYK6</accession>
<gene>
    <name evidence="1" type="ORF">PXEA_LOCUS892</name>
</gene>
<name>A0A3S4ZYK6_9PLAT</name>
<sequence length="71" mass="7787">MANHSVHLNVSMPSRAGWTCTSPRQYWPGPTDLSEPGPVSLCSGRLSAHPLMCFPAKYRPEKVGFEESLVS</sequence>
<evidence type="ECO:0000313" key="1">
    <source>
        <dbReference type="EMBL" id="VEL07452.1"/>
    </source>
</evidence>
<keyword evidence="2" id="KW-1185">Reference proteome</keyword>
<proteinExistence type="predicted"/>
<dbReference type="AlphaFoldDB" id="A0A3S4ZYK6"/>
<evidence type="ECO:0000313" key="2">
    <source>
        <dbReference type="Proteomes" id="UP000784294"/>
    </source>
</evidence>
<reference evidence="1" key="1">
    <citation type="submission" date="2018-11" db="EMBL/GenBank/DDBJ databases">
        <authorList>
            <consortium name="Pathogen Informatics"/>
        </authorList>
    </citation>
    <scope>NUCLEOTIDE SEQUENCE</scope>
</reference>
<protein>
    <submittedName>
        <fullName evidence="1">Uncharacterized protein</fullName>
    </submittedName>
</protein>
<dbReference type="Proteomes" id="UP000784294">
    <property type="component" value="Unassembled WGS sequence"/>
</dbReference>
<comment type="caution">
    <text evidence="1">The sequence shown here is derived from an EMBL/GenBank/DDBJ whole genome shotgun (WGS) entry which is preliminary data.</text>
</comment>
<organism evidence="1 2">
    <name type="scientific">Protopolystoma xenopodis</name>
    <dbReference type="NCBI Taxonomy" id="117903"/>
    <lineage>
        <taxon>Eukaryota</taxon>
        <taxon>Metazoa</taxon>
        <taxon>Spiralia</taxon>
        <taxon>Lophotrochozoa</taxon>
        <taxon>Platyhelminthes</taxon>
        <taxon>Monogenea</taxon>
        <taxon>Polyopisthocotylea</taxon>
        <taxon>Polystomatidea</taxon>
        <taxon>Polystomatidae</taxon>
        <taxon>Protopolystoma</taxon>
    </lineage>
</organism>